<keyword evidence="6" id="KW-1185">Reference proteome</keyword>
<feature type="domain" description="G protein-regulated inducer of neurite outgrowth C-terminal" evidence="4">
    <location>
        <begin position="289"/>
        <end position="387"/>
    </location>
</feature>
<dbReference type="eggNOG" id="ENOG502QTMW">
    <property type="taxonomic scope" value="Eukaryota"/>
</dbReference>
<name>A0A068Y9L5_ECHMU</name>
<dbReference type="PANTHER" id="PTHR15718">
    <property type="entry name" value="G PROTEIN-REGULATED INDUCER OF NEURITE OUTGROWTH C-TERMINAL DOMAIN-CONTAINING PROTEIN"/>
    <property type="match status" value="1"/>
</dbReference>
<evidence type="ECO:0000313" key="5">
    <source>
        <dbReference type="EMBL" id="CUT99281.1"/>
    </source>
</evidence>
<protein>
    <submittedName>
        <fullName evidence="5">G protein regulated inducer of neurite outgrowth</fullName>
    </submittedName>
</protein>
<proteinExistence type="predicted"/>
<evidence type="ECO:0000313" key="6">
    <source>
        <dbReference type="Proteomes" id="UP000017246"/>
    </source>
</evidence>
<evidence type="ECO:0000259" key="4">
    <source>
        <dbReference type="Pfam" id="PF15235"/>
    </source>
</evidence>
<dbReference type="InterPro" id="IPR026646">
    <property type="entry name" value="GPRIN2-like/GPRIN3"/>
</dbReference>
<dbReference type="OMA" id="EITHRNT"/>
<dbReference type="Pfam" id="PF15235">
    <property type="entry name" value="GRIN_C"/>
    <property type="match status" value="1"/>
</dbReference>
<dbReference type="Proteomes" id="UP000017246">
    <property type="component" value="Unassembled WGS sequence"/>
</dbReference>
<dbReference type="EMBL" id="LN902845">
    <property type="protein sequence ID" value="CUT99281.1"/>
    <property type="molecule type" value="Genomic_DNA"/>
</dbReference>
<dbReference type="AlphaFoldDB" id="A0A068Y9L5"/>
<dbReference type="GO" id="GO:0031175">
    <property type="term" value="P:neuron projection development"/>
    <property type="evidence" value="ECO:0007669"/>
    <property type="project" value="TreeGrafter"/>
</dbReference>
<organism evidence="5 6">
    <name type="scientific">Echinococcus multilocularis</name>
    <name type="common">Fox tapeworm</name>
    <dbReference type="NCBI Taxonomy" id="6211"/>
    <lineage>
        <taxon>Eukaryota</taxon>
        <taxon>Metazoa</taxon>
        <taxon>Spiralia</taxon>
        <taxon>Lophotrochozoa</taxon>
        <taxon>Platyhelminthes</taxon>
        <taxon>Cestoda</taxon>
        <taxon>Eucestoda</taxon>
        <taxon>Cyclophyllidea</taxon>
        <taxon>Taeniidae</taxon>
        <taxon>Echinococcus</taxon>
    </lineage>
</organism>
<accession>A0A068Y9L5</accession>
<evidence type="ECO:0000256" key="2">
    <source>
        <dbReference type="SAM" id="MobiDB-lite"/>
    </source>
</evidence>
<dbReference type="GO" id="GO:0005886">
    <property type="term" value="C:plasma membrane"/>
    <property type="evidence" value="ECO:0007669"/>
    <property type="project" value="TreeGrafter"/>
</dbReference>
<reference evidence="5" key="1">
    <citation type="journal article" date="2013" name="Nature">
        <title>The genomes of four tapeworm species reveal adaptations to parasitism.</title>
        <authorList>
            <person name="Tsai I.J."/>
            <person name="Zarowiecki M."/>
            <person name="Holroyd N."/>
            <person name="Garciarrubio A."/>
            <person name="Sanchez-Flores A."/>
            <person name="Brooks K.L."/>
            <person name="Tracey A."/>
            <person name="Bobes R.J."/>
            <person name="Fragoso G."/>
            <person name="Sciutto E."/>
            <person name="Aslett M."/>
            <person name="Beasley H."/>
            <person name="Bennett H.M."/>
            <person name="Cai J."/>
            <person name="Camicia F."/>
            <person name="Clark R."/>
            <person name="Cucher M."/>
            <person name="De Silva N."/>
            <person name="Day T.A."/>
            <person name="Deplazes P."/>
            <person name="Estrada K."/>
            <person name="Fernandez C."/>
            <person name="Holland P.W."/>
            <person name="Hou J."/>
            <person name="Hu S."/>
            <person name="Huckvale T."/>
            <person name="Hung S.S."/>
            <person name="Kamenetzky L."/>
            <person name="Keane J.A."/>
            <person name="Kiss F."/>
            <person name="Koziol U."/>
            <person name="Lambert O."/>
            <person name="Liu K."/>
            <person name="Luo X."/>
            <person name="Luo Y."/>
            <person name="Macchiaroli N."/>
            <person name="Nichol S."/>
            <person name="Paps J."/>
            <person name="Parkinson J."/>
            <person name="Pouchkina-Stantcheva N."/>
            <person name="Riddiford N."/>
            <person name="Rosenzvit M."/>
            <person name="Salinas G."/>
            <person name="Wasmuth J.D."/>
            <person name="Zamanian M."/>
            <person name="Zheng Y."/>
            <person name="Cai X."/>
            <person name="Soberon X."/>
            <person name="Olson P.D."/>
            <person name="Laclette J.P."/>
            <person name="Brehm K."/>
            <person name="Berriman M."/>
            <person name="Garciarrubio A."/>
            <person name="Bobes R.J."/>
            <person name="Fragoso G."/>
            <person name="Sanchez-Flores A."/>
            <person name="Estrada K."/>
            <person name="Cevallos M.A."/>
            <person name="Morett E."/>
            <person name="Gonzalez V."/>
            <person name="Portillo T."/>
            <person name="Ochoa-Leyva A."/>
            <person name="Jose M.V."/>
            <person name="Sciutto E."/>
            <person name="Landa A."/>
            <person name="Jimenez L."/>
            <person name="Valdes V."/>
            <person name="Carrero J.C."/>
            <person name="Larralde C."/>
            <person name="Morales-Montor J."/>
            <person name="Limon-Lason J."/>
            <person name="Soberon X."/>
            <person name="Laclette J.P."/>
        </authorList>
    </citation>
    <scope>NUCLEOTIDE SEQUENCE [LARGE SCALE GENOMIC DNA]</scope>
</reference>
<evidence type="ECO:0000256" key="3">
    <source>
        <dbReference type="SAM" id="SignalP"/>
    </source>
</evidence>
<feature type="chain" id="PRO_5009741626" evidence="3">
    <location>
        <begin position="21"/>
        <end position="472"/>
    </location>
</feature>
<reference evidence="5" key="2">
    <citation type="submission" date="2015-11" db="EMBL/GenBank/DDBJ databases">
        <authorList>
            <person name="Zhang Y."/>
            <person name="Guo Z."/>
        </authorList>
    </citation>
    <scope>NUCLEOTIDE SEQUENCE</scope>
</reference>
<feature type="signal peptide" evidence="3">
    <location>
        <begin position="1"/>
        <end position="20"/>
    </location>
</feature>
<dbReference type="InterPro" id="IPR032745">
    <property type="entry name" value="GRIN_C"/>
</dbReference>
<dbReference type="PANTHER" id="PTHR15718:SF3">
    <property type="entry name" value="G PROTEIN-REGULATED INDUCER OF NEURITE OUTGROWTH C-TERMINAL DOMAIN-CONTAINING PROTEIN"/>
    <property type="match status" value="1"/>
</dbReference>
<evidence type="ECO:0000256" key="1">
    <source>
        <dbReference type="ARBA" id="ARBA00002358"/>
    </source>
</evidence>
<keyword evidence="3" id="KW-0732">Signal</keyword>
<feature type="region of interest" description="Disordered" evidence="2">
    <location>
        <begin position="62"/>
        <end position="92"/>
    </location>
</feature>
<dbReference type="OrthoDB" id="10049175at2759"/>
<comment type="function">
    <text evidence="1">May be involved in neurite outgrowth.</text>
</comment>
<sequence length="472" mass="53374">MHIAFVHLSLLAIEWILANGETASLPTLSDWFVDWQRFHSRISGHCIITLVHLTHTYSHSQAKGKEKPYKSSSSHSTMDTEEKSSSSTSANCSRNLLKRRSISLNTAVPPIHTELERCSRVGSVKRQVSTDVCGHFNNEFYETPSSSNVSTMVLSKLRSFGRQIHRHMIETVNATNDASRGIPRSAVGDLYFQSVSPTEVINRKAASRQYRSGKLSLDLEETWKCLRVMEMSHDLKHNTQSSSVSKLQESLLFRDSQAEVESIKSKEQWERRLSTSALHLDGLEQHHIEKQKKQAAATIEDTKKTFSKGNRPREVNYDDQGQTWEIYGADQDPNALGQAIESHLEKMIQRKQREQRCFSLGNEITHRNTCSLKSSSRTSHTGEQILQAARRRFRRRAVSSVITNSTHTANEESPDRETRGRRSRLISYINRIIRRSSTSVLAARRHNLLHQDSIMEGGGPATGAKKAVISAT</sequence>